<evidence type="ECO:0000313" key="2">
    <source>
        <dbReference type="EMBL" id="PQJ10591.1"/>
    </source>
</evidence>
<gene>
    <name evidence="2" type="ORF">CJD36_011505</name>
</gene>
<evidence type="ECO:0000256" key="1">
    <source>
        <dbReference type="SAM" id="Phobius"/>
    </source>
</evidence>
<proteinExistence type="predicted"/>
<dbReference type="AlphaFoldDB" id="A0A2S7SVE1"/>
<sequence>MNKKLKFFVIYMVIITPINLLANFALNDNTLSVKSVIGSVLGTLLVFGVINWISGQQNKTVVQKPLHK</sequence>
<protein>
    <submittedName>
        <fullName evidence="2">Uncharacterized protein</fullName>
    </submittedName>
</protein>
<evidence type="ECO:0000313" key="3">
    <source>
        <dbReference type="Proteomes" id="UP000239872"/>
    </source>
</evidence>
<organism evidence="2 3">
    <name type="scientific">Flavipsychrobacter stenotrophus</name>
    <dbReference type="NCBI Taxonomy" id="2077091"/>
    <lineage>
        <taxon>Bacteria</taxon>
        <taxon>Pseudomonadati</taxon>
        <taxon>Bacteroidota</taxon>
        <taxon>Chitinophagia</taxon>
        <taxon>Chitinophagales</taxon>
        <taxon>Chitinophagaceae</taxon>
        <taxon>Flavipsychrobacter</taxon>
    </lineage>
</organism>
<keyword evidence="1" id="KW-0472">Membrane</keyword>
<feature type="transmembrane region" description="Helical" evidence="1">
    <location>
        <begin position="32"/>
        <end position="54"/>
    </location>
</feature>
<feature type="transmembrane region" description="Helical" evidence="1">
    <location>
        <begin position="7"/>
        <end position="26"/>
    </location>
</feature>
<dbReference type="Proteomes" id="UP000239872">
    <property type="component" value="Unassembled WGS sequence"/>
</dbReference>
<accession>A0A2S7SVE1</accession>
<dbReference type="EMBL" id="PPSL01000003">
    <property type="protein sequence ID" value="PQJ10591.1"/>
    <property type="molecule type" value="Genomic_DNA"/>
</dbReference>
<dbReference type="RefSeq" id="WP_105039319.1">
    <property type="nucleotide sequence ID" value="NZ_PPSL01000003.1"/>
</dbReference>
<keyword evidence="1" id="KW-0812">Transmembrane</keyword>
<comment type="caution">
    <text evidence="2">The sequence shown here is derived from an EMBL/GenBank/DDBJ whole genome shotgun (WGS) entry which is preliminary data.</text>
</comment>
<name>A0A2S7SVE1_9BACT</name>
<reference evidence="2 3" key="1">
    <citation type="submission" date="2018-01" db="EMBL/GenBank/DDBJ databases">
        <title>A novel member of the phylum Bacteroidetes isolated from glacier ice.</title>
        <authorList>
            <person name="Liu Q."/>
            <person name="Xin Y.-H."/>
        </authorList>
    </citation>
    <scope>NUCLEOTIDE SEQUENCE [LARGE SCALE GENOMIC DNA]</scope>
    <source>
        <strain evidence="2 3">RB1R16</strain>
    </source>
</reference>
<keyword evidence="3" id="KW-1185">Reference proteome</keyword>
<keyword evidence="1" id="KW-1133">Transmembrane helix</keyword>